<evidence type="ECO:0000313" key="2">
    <source>
        <dbReference type="Proteomes" id="UP000076858"/>
    </source>
</evidence>
<dbReference type="EMBL" id="LRGB01015147">
    <property type="protein sequence ID" value="KZR98970.1"/>
    <property type="molecule type" value="Genomic_DNA"/>
</dbReference>
<accession>A0A162BYH9</accession>
<dbReference type="AlphaFoldDB" id="A0A162BYH9"/>
<organism evidence="1 2">
    <name type="scientific">Daphnia magna</name>
    <dbReference type="NCBI Taxonomy" id="35525"/>
    <lineage>
        <taxon>Eukaryota</taxon>
        <taxon>Metazoa</taxon>
        <taxon>Ecdysozoa</taxon>
        <taxon>Arthropoda</taxon>
        <taxon>Crustacea</taxon>
        <taxon>Branchiopoda</taxon>
        <taxon>Diplostraca</taxon>
        <taxon>Cladocera</taxon>
        <taxon>Anomopoda</taxon>
        <taxon>Daphniidae</taxon>
        <taxon>Daphnia</taxon>
    </lineage>
</organism>
<keyword evidence="2" id="KW-1185">Reference proteome</keyword>
<sequence>MEGNDGWLIKKKLDIAEAKRIRKNEAERRKNLLKVGAGTGAIMAGDLNRKDGFLAEIEGPS</sequence>
<comment type="caution">
    <text evidence="1">The sequence shown here is derived from an EMBL/GenBank/DDBJ whole genome shotgun (WGS) entry which is preliminary data.</text>
</comment>
<dbReference type="Proteomes" id="UP000076858">
    <property type="component" value="Unassembled WGS sequence"/>
</dbReference>
<reference evidence="1 2" key="1">
    <citation type="submission" date="2016-03" db="EMBL/GenBank/DDBJ databases">
        <title>EvidentialGene: Evidence-directed Construction of Genes on Genomes.</title>
        <authorList>
            <person name="Gilbert D.G."/>
            <person name="Choi J.-H."/>
            <person name="Mockaitis K."/>
            <person name="Colbourne J."/>
            <person name="Pfrender M."/>
        </authorList>
    </citation>
    <scope>NUCLEOTIDE SEQUENCE [LARGE SCALE GENOMIC DNA]</scope>
    <source>
        <strain evidence="1 2">Xinb3</strain>
        <tissue evidence="1">Complete organism</tissue>
    </source>
</reference>
<proteinExistence type="predicted"/>
<gene>
    <name evidence="1" type="ORF">APZ42_005366</name>
</gene>
<evidence type="ECO:0000313" key="1">
    <source>
        <dbReference type="EMBL" id="KZR98970.1"/>
    </source>
</evidence>
<name>A0A162BYH9_9CRUS</name>
<protein>
    <submittedName>
        <fullName evidence="1">Uncharacterized protein</fullName>
    </submittedName>
</protein>